<accession>A0A952FTC0</accession>
<evidence type="ECO:0000313" key="5">
    <source>
        <dbReference type="EMBL" id="MBW8727906.1"/>
    </source>
</evidence>
<dbReference type="Proteomes" id="UP000700706">
    <property type="component" value="Unassembled WGS sequence"/>
</dbReference>
<name>A0A952FTC0_9PROT</name>
<evidence type="ECO:0000256" key="3">
    <source>
        <dbReference type="ARBA" id="ARBA00022898"/>
    </source>
</evidence>
<dbReference type="CDD" id="cd00610">
    <property type="entry name" value="OAT_like"/>
    <property type="match status" value="1"/>
</dbReference>
<keyword evidence="5" id="KW-0032">Aminotransferase</keyword>
<dbReference type="PANTHER" id="PTHR45688:SF13">
    <property type="entry name" value="ALANINE--GLYOXYLATE AMINOTRANSFERASE 2-LIKE"/>
    <property type="match status" value="1"/>
</dbReference>
<evidence type="ECO:0000256" key="2">
    <source>
        <dbReference type="ARBA" id="ARBA00008954"/>
    </source>
</evidence>
<dbReference type="EMBL" id="JAEKLZ010000321">
    <property type="protein sequence ID" value="MBW8727906.1"/>
    <property type="molecule type" value="Genomic_DNA"/>
</dbReference>
<dbReference type="InterPro" id="IPR005814">
    <property type="entry name" value="Aminotrans_3"/>
</dbReference>
<evidence type="ECO:0000256" key="1">
    <source>
        <dbReference type="ARBA" id="ARBA00001933"/>
    </source>
</evidence>
<comment type="cofactor">
    <cofactor evidence="1">
        <name>pyridoxal 5'-phosphate</name>
        <dbReference type="ChEBI" id="CHEBI:597326"/>
    </cofactor>
</comment>
<dbReference type="PIRSF" id="PIRSF000521">
    <property type="entry name" value="Transaminase_4ab_Lys_Orn"/>
    <property type="match status" value="1"/>
</dbReference>
<dbReference type="InterPro" id="IPR015421">
    <property type="entry name" value="PyrdxlP-dep_Trfase_major"/>
</dbReference>
<gene>
    <name evidence="5" type="ORF">JF625_22525</name>
</gene>
<sequence length="431" mass="45356">MATDLDATFWTRARRHLLRYGGDFVPFVPVRAEGAFLWDAGGRRVLDFTSGQMSAILGHSHPEIVATVRDGVGRLDHLFSSMLSAPVVDLAEALAGLVPGLPKVMLLSTGGESNEAAIRLAKLVTGRWEIAAFTQSWHGMTGAAAAATYKAGRRGTGPLMPGQFGIPAPNAYRPRFPGVDWRQELDDAFDLLDRQCTGNLAAFIAEPILSSGGVLDLPPGYLAALQAHCRARGMLLILDEAQTGIGRTGLMFAFERDGVVPDILTLSKTLGAGLPLAAVMTSAAIAAEAEARDFLFYTTHVNDPLPAAIGLKVLEIVARDRLADRAVEAGSRLIEGLRGLQRRHPCIGDVRGRGLLLGLEFTDAGGRDAARISDAVTDTALALGLSANIVRAGLSGGTMRIAPPLTATDAEIDLGVELLDAAIARVMAAGG</sequence>
<organism evidence="5 6">
    <name type="scientific">Inquilinus limosus</name>
    <dbReference type="NCBI Taxonomy" id="171674"/>
    <lineage>
        <taxon>Bacteria</taxon>
        <taxon>Pseudomonadati</taxon>
        <taxon>Pseudomonadota</taxon>
        <taxon>Alphaproteobacteria</taxon>
        <taxon>Rhodospirillales</taxon>
        <taxon>Rhodospirillaceae</taxon>
        <taxon>Inquilinus</taxon>
    </lineage>
</organism>
<dbReference type="Gene3D" id="3.90.1150.10">
    <property type="entry name" value="Aspartate Aminotransferase, domain 1"/>
    <property type="match status" value="1"/>
</dbReference>
<keyword evidence="5" id="KW-0808">Transferase</keyword>
<comment type="caution">
    <text evidence="5">The sequence shown here is derived from an EMBL/GenBank/DDBJ whole genome shotgun (WGS) entry which is preliminary data.</text>
</comment>
<evidence type="ECO:0000256" key="4">
    <source>
        <dbReference type="RuleBase" id="RU003560"/>
    </source>
</evidence>
<dbReference type="Gene3D" id="3.40.640.10">
    <property type="entry name" value="Type I PLP-dependent aspartate aminotransferase-like (Major domain)"/>
    <property type="match status" value="1"/>
</dbReference>
<keyword evidence="3 4" id="KW-0663">Pyridoxal phosphate</keyword>
<reference evidence="5" key="1">
    <citation type="submission" date="2020-06" db="EMBL/GenBank/DDBJ databases">
        <title>Stable isotope informed genome-resolved metagenomics uncovers potential trophic interactions in rhizosphere soil.</title>
        <authorList>
            <person name="Starr E.P."/>
            <person name="Shi S."/>
            <person name="Blazewicz S.J."/>
            <person name="Koch B.J."/>
            <person name="Probst A.J."/>
            <person name="Hungate B.A."/>
            <person name="Pett-Ridge J."/>
            <person name="Firestone M.K."/>
            <person name="Banfield J.F."/>
        </authorList>
    </citation>
    <scope>NUCLEOTIDE SEQUENCE</scope>
    <source>
        <strain evidence="5">YM_69_17</strain>
    </source>
</reference>
<dbReference type="InterPro" id="IPR049704">
    <property type="entry name" value="Aminotrans_3_PPA_site"/>
</dbReference>
<proteinExistence type="inferred from homology"/>
<dbReference type="PANTHER" id="PTHR45688">
    <property type="match status" value="1"/>
</dbReference>
<dbReference type="PROSITE" id="PS00600">
    <property type="entry name" value="AA_TRANSFER_CLASS_3"/>
    <property type="match status" value="1"/>
</dbReference>
<dbReference type="GO" id="GO:0008483">
    <property type="term" value="F:transaminase activity"/>
    <property type="evidence" value="ECO:0007669"/>
    <property type="project" value="UniProtKB-KW"/>
</dbReference>
<dbReference type="InterPro" id="IPR015424">
    <property type="entry name" value="PyrdxlP-dep_Trfase"/>
</dbReference>
<comment type="similarity">
    <text evidence="2 4">Belongs to the class-III pyridoxal-phosphate-dependent aminotransferase family.</text>
</comment>
<dbReference type="GO" id="GO:0030170">
    <property type="term" value="F:pyridoxal phosphate binding"/>
    <property type="evidence" value="ECO:0007669"/>
    <property type="project" value="InterPro"/>
</dbReference>
<dbReference type="Pfam" id="PF00202">
    <property type="entry name" value="Aminotran_3"/>
    <property type="match status" value="1"/>
</dbReference>
<protein>
    <submittedName>
        <fullName evidence="5">Aspartate aminotransferase family protein</fullName>
    </submittedName>
</protein>
<evidence type="ECO:0000313" key="6">
    <source>
        <dbReference type="Proteomes" id="UP000700706"/>
    </source>
</evidence>
<dbReference type="SUPFAM" id="SSF53383">
    <property type="entry name" value="PLP-dependent transferases"/>
    <property type="match status" value="1"/>
</dbReference>
<dbReference type="InterPro" id="IPR015422">
    <property type="entry name" value="PyrdxlP-dep_Trfase_small"/>
</dbReference>
<dbReference type="AlphaFoldDB" id="A0A952FTC0"/>